<dbReference type="EC" id="2.7.7.87" evidence="3"/>
<protein>
    <recommendedName>
        <fullName evidence="10">L-threonylcarbamoyladenylate synthase</fullName>
        <ecNumber evidence="3">2.7.7.87</ecNumber>
    </recommendedName>
    <alternativeName>
        <fullName evidence="10">L-threonylcarbamoyladenylate synthase</fullName>
    </alternativeName>
</protein>
<comment type="subcellular location">
    <subcellularLocation>
        <location evidence="1">Cytoplasm</location>
    </subcellularLocation>
</comment>
<keyword evidence="9" id="KW-0067">ATP-binding</keyword>
<evidence type="ECO:0000256" key="8">
    <source>
        <dbReference type="ARBA" id="ARBA00022741"/>
    </source>
</evidence>
<dbReference type="InterPro" id="IPR017945">
    <property type="entry name" value="DHBP_synth_RibB-like_a/b_dom"/>
</dbReference>
<evidence type="ECO:0000256" key="3">
    <source>
        <dbReference type="ARBA" id="ARBA00012584"/>
    </source>
</evidence>
<evidence type="ECO:0000313" key="13">
    <source>
        <dbReference type="EMBL" id="PIV10155.1"/>
    </source>
</evidence>
<dbReference type="InterPro" id="IPR006070">
    <property type="entry name" value="Sua5-like_dom"/>
</dbReference>
<comment type="catalytic activity">
    <reaction evidence="11">
        <text>L-threonine + hydrogencarbonate + ATP = L-threonylcarbamoyladenylate + diphosphate + H2O</text>
        <dbReference type="Rhea" id="RHEA:36407"/>
        <dbReference type="ChEBI" id="CHEBI:15377"/>
        <dbReference type="ChEBI" id="CHEBI:17544"/>
        <dbReference type="ChEBI" id="CHEBI:30616"/>
        <dbReference type="ChEBI" id="CHEBI:33019"/>
        <dbReference type="ChEBI" id="CHEBI:57926"/>
        <dbReference type="ChEBI" id="CHEBI:73682"/>
        <dbReference type="EC" id="2.7.7.87"/>
    </reaction>
</comment>
<dbReference type="AlphaFoldDB" id="A0A2M7BUF4"/>
<dbReference type="Pfam" id="PF01300">
    <property type="entry name" value="Sua5_yciO_yrdC"/>
    <property type="match status" value="1"/>
</dbReference>
<dbReference type="GO" id="GO:0006450">
    <property type="term" value="P:regulation of translational fidelity"/>
    <property type="evidence" value="ECO:0007669"/>
    <property type="project" value="TreeGrafter"/>
</dbReference>
<keyword evidence="5" id="KW-0808">Transferase</keyword>
<dbReference type="PANTHER" id="PTHR17490:SF16">
    <property type="entry name" value="THREONYLCARBAMOYL-AMP SYNTHASE"/>
    <property type="match status" value="1"/>
</dbReference>
<dbReference type="GO" id="GO:0000049">
    <property type="term" value="F:tRNA binding"/>
    <property type="evidence" value="ECO:0007669"/>
    <property type="project" value="TreeGrafter"/>
</dbReference>
<dbReference type="SUPFAM" id="SSF55821">
    <property type="entry name" value="YrdC/RibB"/>
    <property type="match status" value="1"/>
</dbReference>
<dbReference type="InterPro" id="IPR050156">
    <property type="entry name" value="TC-AMP_synthase_SUA5"/>
</dbReference>
<evidence type="ECO:0000256" key="10">
    <source>
        <dbReference type="ARBA" id="ARBA00029774"/>
    </source>
</evidence>
<dbReference type="PANTHER" id="PTHR17490">
    <property type="entry name" value="SUA5"/>
    <property type="match status" value="1"/>
</dbReference>
<accession>A0A2M7BUF4</accession>
<sequence length="214" mass="23426">MEIIKIDLSIDWPDPFIIKKAAGVIQAKGSLVYPTDTVYGLGVDGLSVPAIERLFKIKKRPASKPVPVIVRDMAMAKRLALIDRQTERILEAVWPGPVTVILRKKEIVPDILTAGQSTIGLRIPDCKLVRAIMNNLEGPMTATSANFSGQPSLTSSNRVIETFNRAYPRPDLILAARHLPASPPSTVLDLTGPQPKILRVGPTNKNDLLKLLRT</sequence>
<organism evidence="13 14">
    <name type="scientific">Candidatus Portnoybacteria bacterium CG03_land_8_20_14_0_80_41_10</name>
    <dbReference type="NCBI Taxonomy" id="1974808"/>
    <lineage>
        <taxon>Bacteria</taxon>
        <taxon>Candidatus Portnoyibacteriota</taxon>
    </lineage>
</organism>
<comment type="similarity">
    <text evidence="2">Belongs to the SUA5 family.</text>
</comment>
<dbReference type="EMBL" id="PEUX01000042">
    <property type="protein sequence ID" value="PIV10155.1"/>
    <property type="molecule type" value="Genomic_DNA"/>
</dbReference>
<name>A0A2M7BUF4_9BACT</name>
<evidence type="ECO:0000256" key="4">
    <source>
        <dbReference type="ARBA" id="ARBA00022490"/>
    </source>
</evidence>
<gene>
    <name evidence="13" type="ORF">COS49_02060</name>
</gene>
<dbReference type="GO" id="GO:0005737">
    <property type="term" value="C:cytoplasm"/>
    <property type="evidence" value="ECO:0007669"/>
    <property type="project" value="UniProtKB-SubCell"/>
</dbReference>
<dbReference type="NCBIfam" id="TIGR00057">
    <property type="entry name" value="L-threonylcarbamoyladenylate synthase"/>
    <property type="match status" value="1"/>
</dbReference>
<evidence type="ECO:0000256" key="7">
    <source>
        <dbReference type="ARBA" id="ARBA00022695"/>
    </source>
</evidence>
<evidence type="ECO:0000256" key="1">
    <source>
        <dbReference type="ARBA" id="ARBA00004496"/>
    </source>
</evidence>
<keyword evidence="8" id="KW-0547">Nucleotide-binding</keyword>
<evidence type="ECO:0000256" key="9">
    <source>
        <dbReference type="ARBA" id="ARBA00022840"/>
    </source>
</evidence>
<keyword evidence="6" id="KW-0819">tRNA processing</keyword>
<feature type="domain" description="YrdC-like" evidence="12">
    <location>
        <begin position="15"/>
        <end position="203"/>
    </location>
</feature>
<evidence type="ECO:0000313" key="14">
    <source>
        <dbReference type="Proteomes" id="UP000229894"/>
    </source>
</evidence>
<evidence type="ECO:0000256" key="2">
    <source>
        <dbReference type="ARBA" id="ARBA00007663"/>
    </source>
</evidence>
<keyword evidence="4" id="KW-0963">Cytoplasm</keyword>
<dbReference type="GO" id="GO:0003725">
    <property type="term" value="F:double-stranded RNA binding"/>
    <property type="evidence" value="ECO:0007669"/>
    <property type="project" value="InterPro"/>
</dbReference>
<keyword evidence="7" id="KW-0548">Nucleotidyltransferase</keyword>
<dbReference type="PROSITE" id="PS51163">
    <property type="entry name" value="YRDC"/>
    <property type="match status" value="1"/>
</dbReference>
<comment type="caution">
    <text evidence="13">The sequence shown here is derived from an EMBL/GenBank/DDBJ whole genome shotgun (WGS) entry which is preliminary data.</text>
</comment>
<dbReference type="Gene3D" id="3.90.870.10">
    <property type="entry name" value="DHBP synthase"/>
    <property type="match status" value="1"/>
</dbReference>
<dbReference type="GO" id="GO:0005524">
    <property type="term" value="F:ATP binding"/>
    <property type="evidence" value="ECO:0007669"/>
    <property type="project" value="UniProtKB-KW"/>
</dbReference>
<proteinExistence type="inferred from homology"/>
<dbReference type="GO" id="GO:0008033">
    <property type="term" value="P:tRNA processing"/>
    <property type="evidence" value="ECO:0007669"/>
    <property type="project" value="UniProtKB-KW"/>
</dbReference>
<evidence type="ECO:0000256" key="6">
    <source>
        <dbReference type="ARBA" id="ARBA00022694"/>
    </source>
</evidence>
<dbReference type="GO" id="GO:0061710">
    <property type="term" value="F:L-threonylcarbamoyladenylate synthase"/>
    <property type="evidence" value="ECO:0007669"/>
    <property type="project" value="UniProtKB-EC"/>
</dbReference>
<evidence type="ECO:0000256" key="5">
    <source>
        <dbReference type="ARBA" id="ARBA00022679"/>
    </source>
</evidence>
<evidence type="ECO:0000256" key="11">
    <source>
        <dbReference type="ARBA" id="ARBA00048366"/>
    </source>
</evidence>
<evidence type="ECO:0000259" key="12">
    <source>
        <dbReference type="PROSITE" id="PS51163"/>
    </source>
</evidence>
<reference evidence="14" key="1">
    <citation type="submission" date="2017-09" db="EMBL/GenBank/DDBJ databases">
        <title>Depth-based differentiation of microbial function through sediment-hosted aquifers and enrichment of novel symbionts in the deep terrestrial subsurface.</title>
        <authorList>
            <person name="Probst A.J."/>
            <person name="Ladd B."/>
            <person name="Jarett J.K."/>
            <person name="Geller-Mcgrath D.E."/>
            <person name="Sieber C.M.K."/>
            <person name="Emerson J.B."/>
            <person name="Anantharaman K."/>
            <person name="Thomas B.C."/>
            <person name="Malmstrom R."/>
            <person name="Stieglmeier M."/>
            <person name="Klingl A."/>
            <person name="Woyke T."/>
            <person name="Ryan C.M."/>
            <person name="Banfield J.F."/>
        </authorList>
    </citation>
    <scope>NUCLEOTIDE SEQUENCE [LARGE SCALE GENOMIC DNA]</scope>
</reference>
<dbReference type="Proteomes" id="UP000229894">
    <property type="component" value="Unassembled WGS sequence"/>
</dbReference>